<proteinExistence type="predicted"/>
<accession>A0A0F9NWJ8</accession>
<gene>
    <name evidence="1" type="ORF">LCGC14_0975710</name>
</gene>
<name>A0A0F9NWJ8_9ZZZZ</name>
<protein>
    <submittedName>
        <fullName evidence="1">Uncharacterized protein</fullName>
    </submittedName>
</protein>
<reference evidence="1" key="1">
    <citation type="journal article" date="2015" name="Nature">
        <title>Complex archaea that bridge the gap between prokaryotes and eukaryotes.</title>
        <authorList>
            <person name="Spang A."/>
            <person name="Saw J.H."/>
            <person name="Jorgensen S.L."/>
            <person name="Zaremba-Niedzwiedzka K."/>
            <person name="Martijn J."/>
            <person name="Lind A.E."/>
            <person name="van Eijk R."/>
            <person name="Schleper C."/>
            <person name="Guy L."/>
            <person name="Ettema T.J."/>
        </authorList>
    </citation>
    <scope>NUCLEOTIDE SEQUENCE</scope>
</reference>
<organism evidence="1">
    <name type="scientific">marine sediment metagenome</name>
    <dbReference type="NCBI Taxonomy" id="412755"/>
    <lineage>
        <taxon>unclassified sequences</taxon>
        <taxon>metagenomes</taxon>
        <taxon>ecological metagenomes</taxon>
    </lineage>
</organism>
<sequence>MREICIRVLCFLLGPNVPVPYDGHRRNLRCKRCRRRIWFFGDAIVHVDEWGHHPTYG</sequence>
<dbReference type="AlphaFoldDB" id="A0A0F9NWJ8"/>
<comment type="caution">
    <text evidence="1">The sequence shown here is derived from an EMBL/GenBank/DDBJ whole genome shotgun (WGS) entry which is preliminary data.</text>
</comment>
<dbReference type="EMBL" id="LAZR01003612">
    <property type="protein sequence ID" value="KKN16462.1"/>
    <property type="molecule type" value="Genomic_DNA"/>
</dbReference>
<evidence type="ECO:0000313" key="1">
    <source>
        <dbReference type="EMBL" id="KKN16462.1"/>
    </source>
</evidence>